<proteinExistence type="inferred from homology"/>
<evidence type="ECO:0000256" key="3">
    <source>
        <dbReference type="ARBA" id="ARBA00044493"/>
    </source>
</evidence>
<dbReference type="InterPro" id="IPR002885">
    <property type="entry name" value="PPR_rpt"/>
</dbReference>
<comment type="caution">
    <text evidence="8">The sequence shown here is derived from an EMBL/GenBank/DDBJ whole genome shotgun (WGS) entry which is preliminary data.</text>
</comment>
<accession>A0A507R5G7</accession>
<dbReference type="Pfam" id="PF23276">
    <property type="entry name" value="TPR_24"/>
    <property type="match status" value="1"/>
</dbReference>
<dbReference type="Gene3D" id="1.25.40.10">
    <property type="entry name" value="Tetratricopeptide repeat domain"/>
    <property type="match status" value="3"/>
</dbReference>
<feature type="domain" description="Pentatricopeptide repeat-containing protein-mitochondrial" evidence="7">
    <location>
        <begin position="334"/>
        <end position="448"/>
    </location>
</feature>
<dbReference type="PROSITE" id="PS51375">
    <property type="entry name" value="PPR"/>
    <property type="match status" value="1"/>
</dbReference>
<feature type="region of interest" description="Disordered" evidence="6">
    <location>
        <begin position="572"/>
        <end position="671"/>
    </location>
</feature>
<evidence type="ECO:0000256" key="6">
    <source>
        <dbReference type="SAM" id="MobiDB-lite"/>
    </source>
</evidence>
<evidence type="ECO:0000256" key="4">
    <source>
        <dbReference type="ARBA" id="ARBA00044511"/>
    </source>
</evidence>
<evidence type="ECO:0000313" key="9">
    <source>
        <dbReference type="Proteomes" id="UP000319663"/>
    </source>
</evidence>
<keyword evidence="2" id="KW-0677">Repeat</keyword>
<dbReference type="InterPro" id="IPR057027">
    <property type="entry name" value="TPR_mt"/>
</dbReference>
<reference evidence="8 9" key="1">
    <citation type="submission" date="2019-06" db="EMBL/GenBank/DDBJ databases">
        <title>Wine fermentation using esterase from Monascus purpureus.</title>
        <authorList>
            <person name="Geng C."/>
            <person name="Zhang Y."/>
        </authorList>
    </citation>
    <scope>NUCLEOTIDE SEQUENCE [LARGE SCALE GENOMIC DNA]</scope>
    <source>
        <strain evidence="8">HQ1</strain>
    </source>
</reference>
<dbReference type="Proteomes" id="UP000319663">
    <property type="component" value="Unassembled WGS sequence"/>
</dbReference>
<dbReference type="EMBL" id="VIFY01000010">
    <property type="protein sequence ID" value="TQB76373.1"/>
    <property type="molecule type" value="Genomic_DNA"/>
</dbReference>
<sequence>MPPETLVLDGLWYCLCPSYSPASLYRARCLLQSVKRASRLASTPPRRCYRSSNNHSIVGVDKNFWHKGGWDGESLYENHSVVQSHWNANTQLAADIVQQTIRRAPKKAMGVPRDLERRSTENLENMLQDLMVKSPSILSATQILRCLIRDRHVRPEVRHYRALILANTDAERGSPKVVRKLLSEMEENRIPTDSGTLHAALQVLHPDYVLRQQILDTLRDRWLPLSPAGWHFVIAGLVRERQLELALDHVAAMETKGIPIESWLHSLLVYNLCDVDEFEEVLNLMCSRDRHNHITKKLWMYVLDAASTALHHETTSYVWNQQVGLGYLHPPYRVCSNVLTVASRTGDTDLAASVFHYFTETGTPPDLRDYERLAEAHVMSGDLYTAFYVLCNTQKAGIPLEERSTRSVLKYMIQNETDPLDAWAMLKRLKALRCEIPIHCAKVLIDLCEHNALHDPSAMDDGIALYEELYTLCPNGADVSTYNTLIRMCRRGRSHQAVMFVIKEMASLGVVPDSTTFEYIILVCLDVKDYRSAYMYFQDMLERGCFLSEDGRMEIRDLSAGSDDVYAVQLRSHPLIEEEPVPDRSFNDEDEDEDEVESGQEEGGQSRPARGAGRRERQKRRRKRLANKRAMEEEGWMNWEAGGLIPDEPRGDSEDSEGARAGKEAAQHTAV</sequence>
<comment type="similarity">
    <text evidence="1">Belongs to the CCM1 family.</text>
</comment>
<feature type="compositionally biased region" description="Acidic residues" evidence="6">
    <location>
        <begin position="588"/>
        <end position="600"/>
    </location>
</feature>
<keyword evidence="9" id="KW-1185">Reference proteome</keyword>
<organism evidence="8 9">
    <name type="scientific">Monascus purpureus</name>
    <name type="common">Red mold</name>
    <name type="synonym">Monascus anka</name>
    <dbReference type="NCBI Taxonomy" id="5098"/>
    <lineage>
        <taxon>Eukaryota</taxon>
        <taxon>Fungi</taxon>
        <taxon>Dikarya</taxon>
        <taxon>Ascomycota</taxon>
        <taxon>Pezizomycotina</taxon>
        <taxon>Eurotiomycetes</taxon>
        <taxon>Eurotiomycetidae</taxon>
        <taxon>Eurotiales</taxon>
        <taxon>Aspergillaceae</taxon>
        <taxon>Monascus</taxon>
    </lineage>
</organism>
<gene>
    <name evidence="8" type="ORF">MPDQ_000196</name>
</gene>
<evidence type="ECO:0000313" key="8">
    <source>
        <dbReference type="EMBL" id="TQB76373.1"/>
    </source>
</evidence>
<dbReference type="AlphaFoldDB" id="A0A507R5G7"/>
<dbReference type="PANTHER" id="PTHR47447:SF17">
    <property type="entry name" value="OS12G0638900 PROTEIN"/>
    <property type="match status" value="1"/>
</dbReference>
<evidence type="ECO:0000259" key="7">
    <source>
        <dbReference type="Pfam" id="PF23276"/>
    </source>
</evidence>
<evidence type="ECO:0000256" key="2">
    <source>
        <dbReference type="ARBA" id="ARBA00022737"/>
    </source>
</evidence>
<name>A0A507R5G7_MONPU</name>
<dbReference type="STRING" id="5098.A0A507R5G7"/>
<comment type="function">
    <text evidence="3">Regulates mitochondrial small subunit maturation by controlling 15S rRNA 5'-end processing. Localizes to the 5' precursor of the 15S rRNA in a position that is subsequently occupied by mS47 in the mature yeast mtSSU. Uses structure and sequence-specific RNA recognition, binding to a single-stranded region of the precursor and specifically recognizing bases -6 to -1. The exchange of Ccm1 for mS47 is coupled to the irreversible removal of precursor rRNA that is accompanied by conformational changes of the mitoribosomal proteins uS5m and mS26. These conformational changes signal completion of 5'-end rRNA processing through protection of the mature 5'-end of the 15S rRNA and stabilization of mS47. The removal of the 5' precursor together with the dissociation of Ccm1 may be catalyzed by the 5'-3' exoribonuclease Pet127. Involved in the specific removal of group I introns in mitochondrial encoded transcripts.</text>
</comment>
<dbReference type="NCBIfam" id="TIGR00756">
    <property type="entry name" value="PPR"/>
    <property type="match status" value="1"/>
</dbReference>
<evidence type="ECO:0000256" key="1">
    <source>
        <dbReference type="ARBA" id="ARBA00006192"/>
    </source>
</evidence>
<feature type="compositionally biased region" description="Basic and acidic residues" evidence="6">
    <location>
        <begin position="647"/>
        <end position="671"/>
    </location>
</feature>
<dbReference type="InterPro" id="IPR011990">
    <property type="entry name" value="TPR-like_helical_dom_sf"/>
</dbReference>
<evidence type="ECO:0000256" key="5">
    <source>
        <dbReference type="PROSITE-ProRule" id="PRU00708"/>
    </source>
</evidence>
<feature type="repeat" description="PPR" evidence="5">
    <location>
        <begin position="478"/>
        <end position="512"/>
    </location>
</feature>
<feature type="compositionally biased region" description="Basic residues" evidence="6">
    <location>
        <begin position="616"/>
        <end position="627"/>
    </location>
</feature>
<protein>
    <recommendedName>
        <fullName evidence="7">Pentatricopeptide repeat-containing protein-mitochondrial domain-containing protein</fullName>
    </recommendedName>
</protein>
<dbReference type="PANTHER" id="PTHR47447">
    <property type="entry name" value="OS03G0856100 PROTEIN"/>
    <property type="match status" value="1"/>
</dbReference>
<dbReference type="Pfam" id="PF13812">
    <property type="entry name" value="PPR_3"/>
    <property type="match status" value="1"/>
</dbReference>
<comment type="subunit">
    <text evidence="4">Binds to mitochondrial small subunit 15S rRNA.</text>
</comment>